<reference evidence="2" key="1">
    <citation type="submission" date="2023-07" db="EMBL/GenBank/DDBJ databases">
        <authorList>
            <person name="Pelsma A.J. K."/>
        </authorList>
    </citation>
    <scope>NUCLEOTIDE SEQUENCE</scope>
</reference>
<sequence>MRPRLRTNSNRLTIRRDHLDETAPLIHVNAITVASVKVIKEEKIMAKSQLRSGREPKKPKKEKVKVAPSATSLWSTLEKQPSYDASKKR</sequence>
<gene>
    <name evidence="2" type="ORF">AMST5_04235</name>
</gene>
<organism evidence="2">
    <name type="scientific">freshwater sediment metagenome</name>
    <dbReference type="NCBI Taxonomy" id="556182"/>
    <lineage>
        <taxon>unclassified sequences</taxon>
        <taxon>metagenomes</taxon>
        <taxon>ecological metagenomes</taxon>
    </lineage>
</organism>
<feature type="region of interest" description="Disordered" evidence="1">
    <location>
        <begin position="48"/>
        <end position="71"/>
    </location>
</feature>
<evidence type="ECO:0000256" key="1">
    <source>
        <dbReference type="SAM" id="MobiDB-lite"/>
    </source>
</evidence>
<name>A0AA48RFB4_9ZZZZ</name>
<protein>
    <submittedName>
        <fullName evidence="2">Uncharacterized protein</fullName>
    </submittedName>
</protein>
<proteinExistence type="predicted"/>
<dbReference type="EMBL" id="OY288114">
    <property type="protein sequence ID" value="CAJ0892616.1"/>
    <property type="molecule type" value="Genomic_DNA"/>
</dbReference>
<dbReference type="AlphaFoldDB" id="A0AA48RFB4"/>
<evidence type="ECO:0000313" key="2">
    <source>
        <dbReference type="EMBL" id="CAJ0892616.1"/>
    </source>
</evidence>
<accession>A0AA48RFB4</accession>